<comment type="cofactor">
    <cofactor evidence="1 6">
        <name>Zn(2+)</name>
        <dbReference type="ChEBI" id="CHEBI:29105"/>
    </cofactor>
</comment>
<comment type="similarity">
    <text evidence="2 6">Belongs to the zinc-containing alcohol dehydrogenase family.</text>
</comment>
<dbReference type="PANTHER" id="PTHR43350:SF19">
    <property type="entry name" value="D-GULOSIDE 3-DEHYDROGENASE"/>
    <property type="match status" value="1"/>
</dbReference>
<dbReference type="FunFam" id="3.40.50.720:FF:000003">
    <property type="entry name" value="S-(hydroxymethyl)glutathione dehydrogenase"/>
    <property type="match status" value="1"/>
</dbReference>
<dbReference type="Gene3D" id="3.90.180.10">
    <property type="entry name" value="Medium-chain alcohol dehydrogenases, catalytic domain"/>
    <property type="match status" value="1"/>
</dbReference>
<feature type="domain" description="Enoyl reductase (ER)" evidence="7">
    <location>
        <begin position="8"/>
        <end position="356"/>
    </location>
</feature>
<evidence type="ECO:0000256" key="5">
    <source>
        <dbReference type="ARBA" id="ARBA00023002"/>
    </source>
</evidence>
<dbReference type="Gene3D" id="3.40.50.720">
    <property type="entry name" value="NAD(P)-binding Rossmann-like Domain"/>
    <property type="match status" value="1"/>
</dbReference>
<dbReference type="InterPro" id="IPR013149">
    <property type="entry name" value="ADH-like_C"/>
</dbReference>
<keyword evidence="5" id="KW-0560">Oxidoreductase</keyword>
<dbReference type="InterPro" id="IPR036291">
    <property type="entry name" value="NAD(P)-bd_dom_sf"/>
</dbReference>
<evidence type="ECO:0000256" key="1">
    <source>
        <dbReference type="ARBA" id="ARBA00001947"/>
    </source>
</evidence>
<dbReference type="SMART" id="SM00829">
    <property type="entry name" value="PKS_ER"/>
    <property type="match status" value="1"/>
</dbReference>
<comment type="caution">
    <text evidence="8">The sequence shown here is derived from an EMBL/GenBank/DDBJ whole genome shotgun (WGS) entry which is preliminary data.</text>
</comment>
<dbReference type="AlphaFoldDB" id="A0A2G5KBN1"/>
<evidence type="ECO:0000313" key="9">
    <source>
        <dbReference type="Proteomes" id="UP000231516"/>
    </source>
</evidence>
<dbReference type="Proteomes" id="UP000231516">
    <property type="component" value="Unassembled WGS sequence"/>
</dbReference>
<evidence type="ECO:0000259" key="7">
    <source>
        <dbReference type="SMART" id="SM00829"/>
    </source>
</evidence>
<proteinExistence type="inferred from homology"/>
<dbReference type="Pfam" id="PF00107">
    <property type="entry name" value="ADH_zinc_N"/>
    <property type="match status" value="1"/>
</dbReference>
<name>A0A2G5KBN1_9RHOB</name>
<keyword evidence="4 6" id="KW-0862">Zinc</keyword>
<dbReference type="Pfam" id="PF08240">
    <property type="entry name" value="ADH_N"/>
    <property type="match status" value="1"/>
</dbReference>
<dbReference type="CDD" id="cd08279">
    <property type="entry name" value="Zn_ADH_class_III"/>
    <property type="match status" value="1"/>
</dbReference>
<organism evidence="8 9">
    <name type="scientific">Paramylibacter kogurei</name>
    <dbReference type="NCBI Taxonomy" id="1889778"/>
    <lineage>
        <taxon>Bacteria</taxon>
        <taxon>Pseudomonadati</taxon>
        <taxon>Pseudomonadota</taxon>
        <taxon>Alphaproteobacteria</taxon>
        <taxon>Rhodobacterales</taxon>
        <taxon>Paracoccaceae</taxon>
        <taxon>Paramylibacter</taxon>
    </lineage>
</organism>
<evidence type="ECO:0000256" key="4">
    <source>
        <dbReference type="ARBA" id="ARBA00022833"/>
    </source>
</evidence>
<protein>
    <submittedName>
        <fullName evidence="8">Zinc-binding dehydrogenase</fullName>
    </submittedName>
</protein>
<dbReference type="InterPro" id="IPR002328">
    <property type="entry name" value="ADH_Zn_CS"/>
</dbReference>
<reference evidence="8 9" key="1">
    <citation type="submission" date="2016-08" db="EMBL/GenBank/DDBJ databases">
        <title>Draft genome of Amylibacter sp. strain 4G11.</title>
        <authorList>
            <person name="Wong S.-K."/>
            <person name="Hamasaki K."/>
            <person name="Yoshizawa S."/>
        </authorList>
    </citation>
    <scope>NUCLEOTIDE SEQUENCE [LARGE SCALE GENOMIC DNA]</scope>
    <source>
        <strain evidence="8 9">4G11</strain>
    </source>
</reference>
<sequence length="360" mass="37425">MKAAVCRQFNAPLCIEDITLSAPTTGQVRVKLAACAICHSDLAFMDGTFGGHLPAVYGHEASGHIAELGDGVSEFALGDPVIVTLIRSCGSCCSCATGHPTSCETPYDRLGQSPLVDAKGDALEHGMATGAFAQEVVVDQSQIVKLPQDMDMAVASLLACGVITGFGAVTNSAKMPAGANVAVIGAGGVGLNTIQAAAICGANKVIAVDLGQEKLNAAMEFGATDALISDADLNDNIRALTDGRGVDYVFVTVGAVQAFNAAPDLLAPRGEVVMVGMPPVGVKAEYEPVNLAGMSQSMRGSKMGEAVLQRDIPQLIDLYRQGRLKLDELISNTYSLDQINDAIADTRKGVSRRNVILFDQ</sequence>
<evidence type="ECO:0000256" key="3">
    <source>
        <dbReference type="ARBA" id="ARBA00022723"/>
    </source>
</evidence>
<dbReference type="EMBL" id="MDGM01000007">
    <property type="protein sequence ID" value="PIB26034.1"/>
    <property type="molecule type" value="Genomic_DNA"/>
</dbReference>
<dbReference type="InterPro" id="IPR020843">
    <property type="entry name" value="ER"/>
</dbReference>
<dbReference type="SUPFAM" id="SSF50129">
    <property type="entry name" value="GroES-like"/>
    <property type="match status" value="2"/>
</dbReference>
<gene>
    <name evidence="8" type="ORF">BFP76_13775</name>
</gene>
<dbReference type="GO" id="GO:0008270">
    <property type="term" value="F:zinc ion binding"/>
    <property type="evidence" value="ECO:0007669"/>
    <property type="project" value="InterPro"/>
</dbReference>
<dbReference type="PROSITE" id="PS00059">
    <property type="entry name" value="ADH_ZINC"/>
    <property type="match status" value="1"/>
</dbReference>
<keyword evidence="3 6" id="KW-0479">Metal-binding</keyword>
<dbReference type="RefSeq" id="WP_099591782.1">
    <property type="nucleotide sequence ID" value="NZ_MDGM01000007.1"/>
</dbReference>
<evidence type="ECO:0000313" key="8">
    <source>
        <dbReference type="EMBL" id="PIB26034.1"/>
    </source>
</evidence>
<dbReference type="InterPro" id="IPR013154">
    <property type="entry name" value="ADH-like_N"/>
</dbReference>
<evidence type="ECO:0000256" key="6">
    <source>
        <dbReference type="RuleBase" id="RU361277"/>
    </source>
</evidence>
<evidence type="ECO:0000256" key="2">
    <source>
        <dbReference type="ARBA" id="ARBA00008072"/>
    </source>
</evidence>
<dbReference type="GO" id="GO:0016616">
    <property type="term" value="F:oxidoreductase activity, acting on the CH-OH group of donors, NAD or NADP as acceptor"/>
    <property type="evidence" value="ECO:0007669"/>
    <property type="project" value="UniProtKB-ARBA"/>
</dbReference>
<dbReference type="SUPFAM" id="SSF51735">
    <property type="entry name" value="NAD(P)-binding Rossmann-fold domains"/>
    <property type="match status" value="1"/>
</dbReference>
<dbReference type="PANTHER" id="PTHR43350">
    <property type="entry name" value="NAD-DEPENDENT ALCOHOL DEHYDROGENASE"/>
    <property type="match status" value="1"/>
</dbReference>
<keyword evidence="9" id="KW-1185">Reference proteome</keyword>
<dbReference type="InterPro" id="IPR011032">
    <property type="entry name" value="GroES-like_sf"/>
</dbReference>
<accession>A0A2G5KBN1</accession>
<dbReference type="OrthoDB" id="9770544at2"/>